<proteinExistence type="inferred from homology"/>
<feature type="transmembrane region" description="Helical" evidence="7">
    <location>
        <begin position="77"/>
        <end position="96"/>
    </location>
</feature>
<feature type="transmembrane region" description="Helical" evidence="7">
    <location>
        <begin position="102"/>
        <end position="125"/>
    </location>
</feature>
<evidence type="ECO:0000259" key="8">
    <source>
        <dbReference type="Pfam" id="PF04138"/>
    </source>
</evidence>
<dbReference type="GO" id="GO:0000271">
    <property type="term" value="P:polysaccharide biosynthetic process"/>
    <property type="evidence" value="ECO:0007669"/>
    <property type="project" value="InterPro"/>
</dbReference>
<dbReference type="InterPro" id="IPR051401">
    <property type="entry name" value="GtrA_CellWall_Glycosyl"/>
</dbReference>
<dbReference type="GO" id="GO:0005886">
    <property type="term" value="C:plasma membrane"/>
    <property type="evidence" value="ECO:0007669"/>
    <property type="project" value="TreeGrafter"/>
</dbReference>
<sequence length="157" mass="17286">MIMKYRQLIDRMLRYGIIGVSGVGVNLGVLTILHHLWPLQATLTYVIAVEASIISNYVLNAWFTFKARVHFAGLMRYNVVSAGGLIVQTAIYKLLLLQHLNYIVADLIAIPFGTIIGFILSNVWVFRGREGSSSHDQVNNPVTGAPASPPGRPGGRR</sequence>
<dbReference type="Proteomes" id="UP000192660">
    <property type="component" value="Unassembled WGS sequence"/>
</dbReference>
<feature type="transmembrane region" description="Helical" evidence="7">
    <location>
        <begin position="43"/>
        <end position="65"/>
    </location>
</feature>
<feature type="transmembrane region" description="Helical" evidence="7">
    <location>
        <begin position="12"/>
        <end position="37"/>
    </location>
</feature>
<dbReference type="STRING" id="28034.BFX07_14820"/>
<protein>
    <submittedName>
        <fullName evidence="9">Putative flippase GtrA (Transmembrane translocase of bactoprenol-linked glucose)</fullName>
    </submittedName>
</protein>
<feature type="region of interest" description="Disordered" evidence="6">
    <location>
        <begin position="133"/>
        <end position="157"/>
    </location>
</feature>
<reference evidence="10" key="1">
    <citation type="submission" date="2017-04" db="EMBL/GenBank/DDBJ databases">
        <authorList>
            <person name="Varghese N."/>
            <person name="Submissions S."/>
        </authorList>
    </citation>
    <scope>NUCLEOTIDE SEQUENCE [LARGE SCALE GENOMIC DNA]</scope>
    <source>
        <strain evidence="10">DSM 9293</strain>
    </source>
</reference>
<dbReference type="PANTHER" id="PTHR38459:SF1">
    <property type="entry name" value="PROPHAGE BACTOPRENOL-LINKED GLUCOSE TRANSLOCASE HOMOLOG"/>
    <property type="match status" value="1"/>
</dbReference>
<keyword evidence="3 7" id="KW-0812">Transmembrane</keyword>
<comment type="similarity">
    <text evidence="2">Belongs to the GtrA family.</text>
</comment>
<evidence type="ECO:0000256" key="7">
    <source>
        <dbReference type="SAM" id="Phobius"/>
    </source>
</evidence>
<keyword evidence="10" id="KW-1185">Reference proteome</keyword>
<keyword evidence="4 7" id="KW-1133">Transmembrane helix</keyword>
<evidence type="ECO:0000256" key="1">
    <source>
        <dbReference type="ARBA" id="ARBA00004141"/>
    </source>
</evidence>
<evidence type="ECO:0000256" key="2">
    <source>
        <dbReference type="ARBA" id="ARBA00009399"/>
    </source>
</evidence>
<comment type="subcellular location">
    <subcellularLocation>
        <location evidence="1">Membrane</location>
        <topology evidence="1">Multi-pass membrane protein</topology>
    </subcellularLocation>
</comment>
<accession>A0A1W1WFW5</accession>
<dbReference type="PANTHER" id="PTHR38459">
    <property type="entry name" value="PROPHAGE BACTOPRENOL-LINKED GLUCOSE TRANSLOCASE HOMOLOG"/>
    <property type="match status" value="1"/>
</dbReference>
<evidence type="ECO:0000313" key="9">
    <source>
        <dbReference type="EMBL" id="SMC05135.1"/>
    </source>
</evidence>
<evidence type="ECO:0000256" key="3">
    <source>
        <dbReference type="ARBA" id="ARBA00022692"/>
    </source>
</evidence>
<name>A0A1W1WFW5_SULTA</name>
<keyword evidence="5 7" id="KW-0472">Membrane</keyword>
<dbReference type="InterPro" id="IPR007267">
    <property type="entry name" value="GtrA_DPMS_TM"/>
</dbReference>
<evidence type="ECO:0000313" key="10">
    <source>
        <dbReference type="Proteomes" id="UP000192660"/>
    </source>
</evidence>
<evidence type="ECO:0000256" key="5">
    <source>
        <dbReference type="ARBA" id="ARBA00023136"/>
    </source>
</evidence>
<gene>
    <name evidence="9" type="ORF">SAMN00768000_2048</name>
</gene>
<organism evidence="9 10">
    <name type="scientific">Sulfobacillus thermosulfidooxidans (strain DSM 9293 / VKM B-1269 / AT-1)</name>
    <dbReference type="NCBI Taxonomy" id="929705"/>
    <lineage>
        <taxon>Bacteria</taxon>
        <taxon>Bacillati</taxon>
        <taxon>Bacillota</taxon>
        <taxon>Clostridia</taxon>
        <taxon>Eubacteriales</taxon>
        <taxon>Clostridiales Family XVII. Incertae Sedis</taxon>
        <taxon>Sulfobacillus</taxon>
    </lineage>
</organism>
<feature type="domain" description="GtrA/DPMS transmembrane" evidence="8">
    <location>
        <begin position="14"/>
        <end position="126"/>
    </location>
</feature>
<feature type="compositionally biased region" description="Pro residues" evidence="6">
    <location>
        <begin position="147"/>
        <end position="157"/>
    </location>
</feature>
<dbReference type="EMBL" id="FWWY01000001">
    <property type="protein sequence ID" value="SMC05135.1"/>
    <property type="molecule type" value="Genomic_DNA"/>
</dbReference>
<evidence type="ECO:0000256" key="4">
    <source>
        <dbReference type="ARBA" id="ARBA00022989"/>
    </source>
</evidence>
<dbReference type="AlphaFoldDB" id="A0A1W1WFW5"/>
<evidence type="ECO:0000256" key="6">
    <source>
        <dbReference type="SAM" id="MobiDB-lite"/>
    </source>
</evidence>
<dbReference type="Pfam" id="PF04138">
    <property type="entry name" value="GtrA_DPMS_TM"/>
    <property type="match status" value="1"/>
</dbReference>